<dbReference type="Gene3D" id="3.40.630.30">
    <property type="match status" value="1"/>
</dbReference>
<keyword evidence="2" id="KW-0012">Acyltransferase</keyword>
<dbReference type="InterPro" id="IPR000182">
    <property type="entry name" value="GNAT_dom"/>
</dbReference>
<dbReference type="GO" id="GO:0016746">
    <property type="term" value="F:acyltransferase activity"/>
    <property type="evidence" value="ECO:0007669"/>
    <property type="project" value="UniProtKB-KW"/>
</dbReference>
<evidence type="ECO:0000313" key="2">
    <source>
        <dbReference type="EMBL" id="MDV2684375.1"/>
    </source>
</evidence>
<dbReference type="CDD" id="cd04301">
    <property type="entry name" value="NAT_SF"/>
    <property type="match status" value="1"/>
</dbReference>
<protein>
    <submittedName>
        <fullName evidence="2">N-acetyltransferase</fullName>
        <ecNumber evidence="2">2.3.1.-</ecNumber>
    </submittedName>
</protein>
<dbReference type="InterPro" id="IPR016181">
    <property type="entry name" value="Acyl_CoA_acyltransferase"/>
</dbReference>
<comment type="caution">
    <text evidence="2">The sequence shown here is derived from an EMBL/GenBank/DDBJ whole genome shotgun (WGS) entry which is preliminary data.</text>
</comment>
<keyword evidence="2" id="KW-0808">Transferase</keyword>
<dbReference type="PROSITE" id="PS51186">
    <property type="entry name" value="GNAT"/>
    <property type="match status" value="1"/>
</dbReference>
<dbReference type="SUPFAM" id="SSF55729">
    <property type="entry name" value="Acyl-CoA N-acyltransferases (Nat)"/>
    <property type="match status" value="1"/>
</dbReference>
<evidence type="ECO:0000313" key="3">
    <source>
        <dbReference type="Proteomes" id="UP001287282"/>
    </source>
</evidence>
<accession>A0ABU3X924</accession>
<name>A0ABU3X924_9BACI</name>
<dbReference type="PANTHER" id="PTHR47542">
    <property type="entry name" value="ACYL-COA N-ACYLTRANSFERASES (NAT) SUPERFAMILY PROTEIN"/>
    <property type="match status" value="1"/>
</dbReference>
<dbReference type="EMBL" id="JAWJBA010000002">
    <property type="protein sequence ID" value="MDV2684375.1"/>
    <property type="molecule type" value="Genomic_DNA"/>
</dbReference>
<dbReference type="Proteomes" id="UP001287282">
    <property type="component" value="Unassembled WGS sequence"/>
</dbReference>
<keyword evidence="3" id="KW-1185">Reference proteome</keyword>
<dbReference type="EC" id="2.3.1.-" evidence="2"/>
<reference evidence="2 3" key="1">
    <citation type="submission" date="2023-10" db="EMBL/GenBank/DDBJ databases">
        <title>Screening of Alkalihalobacillus lindianensis BZ-TG-R113 and Its Alleviation of Salt Stress on Rapeseed Growth.</title>
        <authorList>
            <person name="Zhao B."/>
            <person name="Guo T."/>
        </authorList>
    </citation>
    <scope>NUCLEOTIDE SEQUENCE [LARGE SCALE GENOMIC DNA]</scope>
    <source>
        <strain evidence="2 3">BZ-TG-R113</strain>
    </source>
</reference>
<feature type="domain" description="N-acetyltransferase" evidence="1">
    <location>
        <begin position="154"/>
        <end position="295"/>
    </location>
</feature>
<gene>
    <name evidence="2" type="ORF">RYX56_08330</name>
</gene>
<dbReference type="PANTHER" id="PTHR47542:SF2">
    <property type="entry name" value="ACYL-COA N-ACYLTRANSFERASES (NAT) SUPERFAMILY PROTEIN"/>
    <property type="match status" value="1"/>
</dbReference>
<evidence type="ECO:0000259" key="1">
    <source>
        <dbReference type="PROSITE" id="PS51186"/>
    </source>
</evidence>
<organism evidence="2 3">
    <name type="scientific">Alkalihalophilus lindianensis</name>
    <dbReference type="NCBI Taxonomy" id="1630542"/>
    <lineage>
        <taxon>Bacteria</taxon>
        <taxon>Bacillati</taxon>
        <taxon>Bacillota</taxon>
        <taxon>Bacilli</taxon>
        <taxon>Bacillales</taxon>
        <taxon>Bacillaceae</taxon>
        <taxon>Alkalihalophilus</taxon>
    </lineage>
</organism>
<dbReference type="Pfam" id="PF00583">
    <property type="entry name" value="Acetyltransf_1"/>
    <property type="match status" value="1"/>
</dbReference>
<proteinExistence type="predicted"/>
<sequence>MQLSFITSANLDKLAIYLEEMNNKPESHIGFCGEKVSEIRDTLKDEFSDLPLEKSFIVATEGQTVIGALGVDVDKDEGSAEVWGPFTSTNEDVEGEMWNTLMTSLESEVQTFMFFINKNNERATTFVEGLHAENKGSHLILKAHRDHFSSIEDNNIVRIEPQYVDSFKQLHDQLFPDTYYSGQDIIEKLKENDQHLFILKRNDTEIDGYVYFEANPEHAEGNIEFIAVSEKARNKGNATKLIQVALQTLYQYKEIEEITLCVGKTNMKAINLYLAAGFKREHELNYYVYETKSKE</sequence>
<dbReference type="RefSeq" id="WP_317121609.1">
    <property type="nucleotide sequence ID" value="NZ_JAWJBA010000002.1"/>
</dbReference>